<dbReference type="Pfam" id="PF04545">
    <property type="entry name" value="Sigma70_r4"/>
    <property type="match status" value="1"/>
</dbReference>
<dbReference type="Pfam" id="PF04542">
    <property type="entry name" value="Sigma70_r2"/>
    <property type="match status" value="1"/>
</dbReference>
<evidence type="ECO:0000256" key="4">
    <source>
        <dbReference type="ARBA" id="ARBA00023125"/>
    </source>
</evidence>
<dbReference type="Gene3D" id="1.10.1740.10">
    <property type="match status" value="1"/>
</dbReference>
<dbReference type="Gene3D" id="1.10.10.10">
    <property type="entry name" value="Winged helix-like DNA-binding domain superfamily/Winged helix DNA-binding domain"/>
    <property type="match status" value="1"/>
</dbReference>
<dbReference type="InterPro" id="IPR007627">
    <property type="entry name" value="RNA_pol_sigma70_r2"/>
</dbReference>
<dbReference type="InterPro" id="IPR013325">
    <property type="entry name" value="RNA_pol_sigma_r2"/>
</dbReference>
<dbReference type="InterPro" id="IPR039425">
    <property type="entry name" value="RNA_pol_sigma-70-like"/>
</dbReference>
<dbReference type="PANTHER" id="PTHR43133">
    <property type="entry name" value="RNA POLYMERASE ECF-TYPE SIGMA FACTO"/>
    <property type="match status" value="1"/>
</dbReference>
<dbReference type="RefSeq" id="WP_131256575.1">
    <property type="nucleotide sequence ID" value="NZ_JBHSUS010000001.1"/>
</dbReference>
<dbReference type="Proteomes" id="UP001596364">
    <property type="component" value="Unassembled WGS sequence"/>
</dbReference>
<comment type="similarity">
    <text evidence="1">Belongs to the sigma-70 factor family. ECF subfamily.</text>
</comment>
<sequence>MATQARHNVSDSHNLTPSEDNEQLCSWLEEIAATRSRSAFTHLFNWFAPKIRRVAARQFNNETQAMEVVQETMTHIWRKAHLFNREKGAATTWVYTVMRNVSYDMLRKMKNSRELPVSDDLWPSREPALDEVEVFDDHLEESQLLRLIESLPEAQQQVVRGVYFQDMSQEQLAIHLNIPLGTVKSRLRLALGKLRQQVQ</sequence>
<evidence type="ECO:0000313" key="9">
    <source>
        <dbReference type="Proteomes" id="UP001596364"/>
    </source>
</evidence>
<dbReference type="EMBL" id="JBHSUS010000001">
    <property type="protein sequence ID" value="MFC6439684.1"/>
    <property type="molecule type" value="Genomic_DNA"/>
</dbReference>
<dbReference type="PANTHER" id="PTHR43133:SF62">
    <property type="entry name" value="RNA POLYMERASE SIGMA FACTOR SIGZ"/>
    <property type="match status" value="1"/>
</dbReference>
<dbReference type="InterPro" id="IPR036388">
    <property type="entry name" value="WH-like_DNA-bd_sf"/>
</dbReference>
<evidence type="ECO:0000256" key="5">
    <source>
        <dbReference type="ARBA" id="ARBA00023163"/>
    </source>
</evidence>
<evidence type="ECO:0000256" key="3">
    <source>
        <dbReference type="ARBA" id="ARBA00023082"/>
    </source>
</evidence>
<evidence type="ECO:0000259" key="6">
    <source>
        <dbReference type="Pfam" id="PF04542"/>
    </source>
</evidence>
<keyword evidence="5" id="KW-0804">Transcription</keyword>
<dbReference type="InterPro" id="IPR013324">
    <property type="entry name" value="RNA_pol_sigma_r3/r4-like"/>
</dbReference>
<dbReference type="InterPro" id="IPR014284">
    <property type="entry name" value="RNA_pol_sigma-70_dom"/>
</dbReference>
<proteinExistence type="inferred from homology"/>
<dbReference type="InterPro" id="IPR007630">
    <property type="entry name" value="RNA_pol_sigma70_r4"/>
</dbReference>
<keyword evidence="2" id="KW-0805">Transcription regulation</keyword>
<gene>
    <name evidence="8" type="ORF">ACFP85_05935</name>
</gene>
<dbReference type="CDD" id="cd06171">
    <property type="entry name" value="Sigma70_r4"/>
    <property type="match status" value="1"/>
</dbReference>
<organism evidence="8 9">
    <name type="scientific">Pseudobowmanella zhangzhouensis</name>
    <dbReference type="NCBI Taxonomy" id="1537679"/>
    <lineage>
        <taxon>Bacteria</taxon>
        <taxon>Pseudomonadati</taxon>
        <taxon>Pseudomonadota</taxon>
        <taxon>Gammaproteobacteria</taxon>
        <taxon>Alteromonadales</taxon>
        <taxon>Alteromonadaceae</taxon>
    </lineage>
</organism>
<evidence type="ECO:0000256" key="2">
    <source>
        <dbReference type="ARBA" id="ARBA00023015"/>
    </source>
</evidence>
<dbReference type="SUPFAM" id="SSF88946">
    <property type="entry name" value="Sigma2 domain of RNA polymerase sigma factors"/>
    <property type="match status" value="1"/>
</dbReference>
<keyword evidence="9" id="KW-1185">Reference proteome</keyword>
<dbReference type="NCBIfam" id="TIGR02937">
    <property type="entry name" value="sigma70-ECF"/>
    <property type="match status" value="1"/>
</dbReference>
<comment type="caution">
    <text evidence="8">The sequence shown here is derived from an EMBL/GenBank/DDBJ whole genome shotgun (WGS) entry which is preliminary data.</text>
</comment>
<accession>A0ABW1XM12</accession>
<keyword evidence="3" id="KW-0731">Sigma factor</keyword>
<feature type="domain" description="RNA polymerase sigma-70 region 4" evidence="7">
    <location>
        <begin position="148"/>
        <end position="196"/>
    </location>
</feature>
<feature type="domain" description="RNA polymerase sigma-70 region 2" evidence="6">
    <location>
        <begin position="47"/>
        <end position="108"/>
    </location>
</feature>
<reference evidence="9" key="1">
    <citation type="journal article" date="2019" name="Int. J. Syst. Evol. Microbiol.">
        <title>The Global Catalogue of Microorganisms (GCM) 10K type strain sequencing project: providing services to taxonomists for standard genome sequencing and annotation.</title>
        <authorList>
            <consortium name="The Broad Institute Genomics Platform"/>
            <consortium name="The Broad Institute Genome Sequencing Center for Infectious Disease"/>
            <person name="Wu L."/>
            <person name="Ma J."/>
        </authorList>
    </citation>
    <scope>NUCLEOTIDE SEQUENCE [LARGE SCALE GENOMIC DNA]</scope>
    <source>
        <strain evidence="9">CGMCC 1.16031</strain>
    </source>
</reference>
<evidence type="ECO:0000259" key="7">
    <source>
        <dbReference type="Pfam" id="PF04545"/>
    </source>
</evidence>
<keyword evidence="4" id="KW-0238">DNA-binding</keyword>
<protein>
    <submittedName>
        <fullName evidence="8">Sigma-70 family RNA polymerase sigma factor</fullName>
    </submittedName>
</protein>
<evidence type="ECO:0000313" key="8">
    <source>
        <dbReference type="EMBL" id="MFC6439684.1"/>
    </source>
</evidence>
<evidence type="ECO:0000256" key="1">
    <source>
        <dbReference type="ARBA" id="ARBA00010641"/>
    </source>
</evidence>
<dbReference type="SUPFAM" id="SSF88659">
    <property type="entry name" value="Sigma3 and sigma4 domains of RNA polymerase sigma factors"/>
    <property type="match status" value="1"/>
</dbReference>
<name>A0ABW1XM12_9ALTE</name>